<keyword evidence="3" id="KW-1185">Reference proteome</keyword>
<proteinExistence type="predicted"/>
<protein>
    <submittedName>
        <fullName evidence="2">Uncharacterized protein</fullName>
    </submittedName>
</protein>
<comment type="caution">
    <text evidence="2">The sequence shown here is derived from an EMBL/GenBank/DDBJ whole genome shotgun (WGS) entry which is preliminary data.</text>
</comment>
<gene>
    <name evidence="2" type="ORF">GCM10010170_078710</name>
</gene>
<accession>A0ABP5UAX3</accession>
<feature type="region of interest" description="Disordered" evidence="1">
    <location>
        <begin position="62"/>
        <end position="97"/>
    </location>
</feature>
<organism evidence="2 3">
    <name type="scientific">Dactylosporangium salmoneum</name>
    <dbReference type="NCBI Taxonomy" id="53361"/>
    <lineage>
        <taxon>Bacteria</taxon>
        <taxon>Bacillati</taxon>
        <taxon>Actinomycetota</taxon>
        <taxon>Actinomycetes</taxon>
        <taxon>Micromonosporales</taxon>
        <taxon>Micromonosporaceae</taxon>
        <taxon>Dactylosporangium</taxon>
    </lineage>
</organism>
<sequence>MPRSYGIAQIEVVKSGAELRQCVPYRARHWITWGVVNAAGEMAADSQQPSRPYRLIRGMRHGRGQLPELPGKPVQPFPGCLVKLGDTGPQRLEPVQG</sequence>
<name>A0ABP5UAX3_9ACTN</name>
<evidence type="ECO:0000313" key="2">
    <source>
        <dbReference type="EMBL" id="GAA2375281.1"/>
    </source>
</evidence>
<dbReference type="EMBL" id="BAAARV010000078">
    <property type="protein sequence ID" value="GAA2375281.1"/>
    <property type="molecule type" value="Genomic_DNA"/>
</dbReference>
<reference evidence="3" key="1">
    <citation type="journal article" date="2019" name="Int. J. Syst. Evol. Microbiol.">
        <title>The Global Catalogue of Microorganisms (GCM) 10K type strain sequencing project: providing services to taxonomists for standard genome sequencing and annotation.</title>
        <authorList>
            <consortium name="The Broad Institute Genomics Platform"/>
            <consortium name="The Broad Institute Genome Sequencing Center for Infectious Disease"/>
            <person name="Wu L."/>
            <person name="Ma J."/>
        </authorList>
    </citation>
    <scope>NUCLEOTIDE SEQUENCE [LARGE SCALE GENOMIC DNA]</scope>
    <source>
        <strain evidence="3">JCM 3272</strain>
    </source>
</reference>
<dbReference type="Proteomes" id="UP001501444">
    <property type="component" value="Unassembled WGS sequence"/>
</dbReference>
<evidence type="ECO:0000313" key="3">
    <source>
        <dbReference type="Proteomes" id="UP001501444"/>
    </source>
</evidence>
<evidence type="ECO:0000256" key="1">
    <source>
        <dbReference type="SAM" id="MobiDB-lite"/>
    </source>
</evidence>